<feature type="domain" description="GH10" evidence="10">
    <location>
        <begin position="17"/>
        <end position="348"/>
    </location>
</feature>
<keyword evidence="5 9" id="KW-0378">Hydrolase</keyword>
<keyword evidence="6 9" id="KW-0119">Carbohydrate metabolism</keyword>
<dbReference type="InterPro" id="IPR001000">
    <property type="entry name" value="GH10_dom"/>
</dbReference>
<dbReference type="InterPro" id="IPR017853">
    <property type="entry name" value="GH"/>
</dbReference>
<evidence type="ECO:0000256" key="3">
    <source>
        <dbReference type="ARBA" id="ARBA00022651"/>
    </source>
</evidence>
<protein>
    <recommendedName>
        <fullName evidence="9">Beta-xylanase</fullName>
        <ecNumber evidence="9">3.2.1.8</ecNumber>
    </recommendedName>
</protein>
<dbReference type="PANTHER" id="PTHR31490:SF88">
    <property type="entry name" value="BETA-XYLANASE"/>
    <property type="match status" value="1"/>
</dbReference>
<keyword evidence="12" id="KW-1185">Reference proteome</keyword>
<evidence type="ECO:0000313" key="12">
    <source>
        <dbReference type="Proteomes" id="UP000033514"/>
    </source>
</evidence>
<proteinExistence type="inferred from homology"/>
<organism evidence="11 12">
    <name type="scientific">Devosia soli</name>
    <dbReference type="NCBI Taxonomy" id="361041"/>
    <lineage>
        <taxon>Bacteria</taxon>
        <taxon>Pseudomonadati</taxon>
        <taxon>Pseudomonadota</taxon>
        <taxon>Alphaproteobacteria</taxon>
        <taxon>Hyphomicrobiales</taxon>
        <taxon>Devosiaceae</taxon>
        <taxon>Devosia</taxon>
    </lineage>
</organism>
<gene>
    <name evidence="11" type="ORF">VW35_11465</name>
</gene>
<dbReference type="Pfam" id="PF00331">
    <property type="entry name" value="Glyco_hydro_10"/>
    <property type="match status" value="1"/>
</dbReference>
<keyword evidence="8 9" id="KW-0624">Polysaccharide degradation</keyword>
<accession>A0A0F5L7D2</accession>
<dbReference type="PROSITE" id="PS51760">
    <property type="entry name" value="GH10_2"/>
    <property type="match status" value="1"/>
</dbReference>
<dbReference type="OrthoDB" id="9815836at2"/>
<keyword evidence="4" id="KW-0732">Signal</keyword>
<dbReference type="Proteomes" id="UP000033514">
    <property type="component" value="Unassembled WGS sequence"/>
</dbReference>
<keyword evidence="3" id="KW-0858">Xylan degradation</keyword>
<evidence type="ECO:0000256" key="5">
    <source>
        <dbReference type="ARBA" id="ARBA00022801"/>
    </source>
</evidence>
<keyword evidence="7 9" id="KW-0326">Glycosidase</keyword>
<reference evidence="11 12" key="1">
    <citation type="submission" date="2015-03" db="EMBL/GenBank/DDBJ databases">
        <authorList>
            <person name="Hassan Y.I."/>
            <person name="Lepp D."/>
            <person name="Zhou T."/>
        </authorList>
    </citation>
    <scope>NUCLEOTIDE SEQUENCE [LARGE SCALE GENOMIC DNA]</scope>
    <source>
        <strain evidence="11 12">GH2-10</strain>
    </source>
</reference>
<evidence type="ECO:0000256" key="6">
    <source>
        <dbReference type="ARBA" id="ARBA00023277"/>
    </source>
</evidence>
<dbReference type="STRING" id="361041.VW35_11465"/>
<dbReference type="AlphaFoldDB" id="A0A0F5L7D2"/>
<evidence type="ECO:0000256" key="1">
    <source>
        <dbReference type="ARBA" id="ARBA00000681"/>
    </source>
</evidence>
<dbReference type="RefSeq" id="WP_046143194.1">
    <property type="nucleotide sequence ID" value="NZ_LAJG01000022.1"/>
</dbReference>
<name>A0A0F5L7D2_9HYPH</name>
<dbReference type="GO" id="GO:0031176">
    <property type="term" value="F:endo-1,4-beta-xylanase activity"/>
    <property type="evidence" value="ECO:0007669"/>
    <property type="project" value="UniProtKB-EC"/>
</dbReference>
<evidence type="ECO:0000259" key="10">
    <source>
        <dbReference type="PROSITE" id="PS51760"/>
    </source>
</evidence>
<evidence type="ECO:0000256" key="7">
    <source>
        <dbReference type="ARBA" id="ARBA00023295"/>
    </source>
</evidence>
<dbReference type="EMBL" id="LAJG01000022">
    <property type="protein sequence ID" value="KKB78263.1"/>
    <property type="molecule type" value="Genomic_DNA"/>
</dbReference>
<evidence type="ECO:0000256" key="2">
    <source>
        <dbReference type="ARBA" id="ARBA00007495"/>
    </source>
</evidence>
<sequence>MRRRDFVLGALGAGALSYAQPATALAQQRHLAIPYGAAIRDGVIAEDPLYAQAVIDYCQVVVGEGNLKWGTVQPERGTFDFQLADDLLAFATKNGMEMRGHCLVWYAGNPDWVETIASAEEARTEMVRHIETVMGHYKGRVRSWDVVNEPIADAPTTGAVYRDSVWLKHLGPEYADLALRTAAAVDPEAQLVINDYDFEQSSDKGRAKRKAFLDMVRGLQSRDVPLHAVGLQGHIQGQIPIDKPGLTAFVAELASMGLSVLVTELDVIDNLLPGAELERDGIIAQRAKDYLDAIAAAKRPDMVLTWGITDKHTWVPIWFSRDDGLPNRPLPLDADYKPKALMDVIQDFCAE</sequence>
<comment type="caution">
    <text evidence="11">The sequence shown here is derived from an EMBL/GenBank/DDBJ whole genome shotgun (WGS) entry which is preliminary data.</text>
</comment>
<evidence type="ECO:0000256" key="4">
    <source>
        <dbReference type="ARBA" id="ARBA00022729"/>
    </source>
</evidence>
<evidence type="ECO:0000313" key="11">
    <source>
        <dbReference type="EMBL" id="KKB78263.1"/>
    </source>
</evidence>
<dbReference type="PANTHER" id="PTHR31490">
    <property type="entry name" value="GLYCOSYL HYDROLASE"/>
    <property type="match status" value="1"/>
</dbReference>
<evidence type="ECO:0000256" key="9">
    <source>
        <dbReference type="RuleBase" id="RU361174"/>
    </source>
</evidence>
<comment type="catalytic activity">
    <reaction evidence="1 9">
        <text>Endohydrolysis of (1-&gt;4)-beta-D-xylosidic linkages in xylans.</text>
        <dbReference type="EC" id="3.2.1.8"/>
    </reaction>
</comment>
<dbReference type="PATRIC" id="fig|361041.3.peg.1660"/>
<dbReference type="PRINTS" id="PR00134">
    <property type="entry name" value="GLHYDRLASE10"/>
</dbReference>
<dbReference type="SMART" id="SM00633">
    <property type="entry name" value="Glyco_10"/>
    <property type="match status" value="1"/>
</dbReference>
<dbReference type="Gene3D" id="3.20.20.80">
    <property type="entry name" value="Glycosidases"/>
    <property type="match status" value="1"/>
</dbReference>
<dbReference type="EC" id="3.2.1.8" evidence="9"/>
<dbReference type="SUPFAM" id="SSF51445">
    <property type="entry name" value="(Trans)glycosidases"/>
    <property type="match status" value="1"/>
</dbReference>
<dbReference type="GO" id="GO:0045493">
    <property type="term" value="P:xylan catabolic process"/>
    <property type="evidence" value="ECO:0007669"/>
    <property type="project" value="UniProtKB-KW"/>
</dbReference>
<comment type="similarity">
    <text evidence="2 9">Belongs to the glycosyl hydrolase 10 (cellulase F) family.</text>
</comment>
<dbReference type="InterPro" id="IPR044846">
    <property type="entry name" value="GH10"/>
</dbReference>
<evidence type="ECO:0000256" key="8">
    <source>
        <dbReference type="ARBA" id="ARBA00023326"/>
    </source>
</evidence>